<reference evidence="2" key="2">
    <citation type="submission" date="2019-07" db="EMBL/GenBank/DDBJ databases">
        <authorList>
            <person name="Yang Y."/>
            <person name="Bocs S."/>
            <person name="Baudouin L."/>
        </authorList>
    </citation>
    <scope>NUCLEOTIDE SEQUENCE</scope>
    <source>
        <tissue evidence="2">Spear leaf of Hainan Tall coconut</tissue>
    </source>
</reference>
<feature type="compositionally biased region" description="Polar residues" evidence="1">
    <location>
        <begin position="203"/>
        <end position="227"/>
    </location>
</feature>
<organism evidence="2 3">
    <name type="scientific">Cocos nucifera</name>
    <name type="common">Coconut palm</name>
    <dbReference type="NCBI Taxonomy" id="13894"/>
    <lineage>
        <taxon>Eukaryota</taxon>
        <taxon>Viridiplantae</taxon>
        <taxon>Streptophyta</taxon>
        <taxon>Embryophyta</taxon>
        <taxon>Tracheophyta</taxon>
        <taxon>Spermatophyta</taxon>
        <taxon>Magnoliopsida</taxon>
        <taxon>Liliopsida</taxon>
        <taxon>Arecaceae</taxon>
        <taxon>Arecoideae</taxon>
        <taxon>Cocoseae</taxon>
        <taxon>Attaleinae</taxon>
        <taxon>Cocos</taxon>
    </lineage>
</organism>
<dbReference type="PANTHER" id="PTHR34660:SF3">
    <property type="entry name" value="RRM DOMAIN-CONTAINING PROTEIN"/>
    <property type="match status" value="1"/>
</dbReference>
<feature type="compositionally biased region" description="Basic residues" evidence="1">
    <location>
        <begin position="29"/>
        <end position="38"/>
    </location>
</feature>
<feature type="compositionally biased region" description="Basic and acidic residues" evidence="1">
    <location>
        <begin position="81"/>
        <end position="109"/>
    </location>
</feature>
<feature type="compositionally biased region" description="Basic and acidic residues" evidence="1">
    <location>
        <begin position="39"/>
        <end position="58"/>
    </location>
</feature>
<feature type="compositionally biased region" description="Basic and acidic residues" evidence="1">
    <location>
        <begin position="323"/>
        <end position="389"/>
    </location>
</feature>
<comment type="caution">
    <text evidence="2">The sequence shown here is derived from an EMBL/GenBank/DDBJ whole genome shotgun (WGS) entry which is preliminary data.</text>
</comment>
<dbReference type="PANTHER" id="PTHR34660">
    <property type="entry name" value="MYB-LIKE PROTEIN X"/>
    <property type="match status" value="1"/>
</dbReference>
<feature type="compositionally biased region" description="Basic and acidic residues" evidence="1">
    <location>
        <begin position="398"/>
        <end position="407"/>
    </location>
</feature>
<evidence type="ECO:0000256" key="1">
    <source>
        <dbReference type="SAM" id="MobiDB-lite"/>
    </source>
</evidence>
<gene>
    <name evidence="2" type="ORF">COCNU_02G008390</name>
</gene>
<evidence type="ECO:0000313" key="3">
    <source>
        <dbReference type="Proteomes" id="UP000797356"/>
    </source>
</evidence>
<dbReference type="AlphaFoldDB" id="A0A8K0HYY2"/>
<evidence type="ECO:0000313" key="2">
    <source>
        <dbReference type="EMBL" id="KAG1330871.1"/>
    </source>
</evidence>
<dbReference type="EMBL" id="CM017873">
    <property type="protein sequence ID" value="KAG1330871.1"/>
    <property type="molecule type" value="Genomic_DNA"/>
</dbReference>
<dbReference type="Proteomes" id="UP000797356">
    <property type="component" value="Chromosome 2"/>
</dbReference>
<accession>A0A8K0HYY2</accession>
<proteinExistence type="predicted"/>
<sequence>MSRCFPFPPPGYEKKPRSENLDFLAKEKHKEKKHKKEKRDKEKREGKEKKDKDRSKDKHKEKKDRKEKHKNKKKDKHKDKSRSSEDRRTEEQTEGHHEDRFGECSQKAEEVKHFKFAEDLGRRIKDEEKRAANRMVENFASSFQRNPEKSSTATLVENKRVTGNEMLPNHAGTMQRRNDGMGHPADNFPSPIQRRIEGIGSGTAMQKQRSASSAVVPNSINAGQRGNTAMGLSAENSLHSIQRWSEGPCIATASDKERGTGDKIISKASVTVQRAHDVMGRPGESPSSFSGSAQRKIDVVGLATATDKERGNGNQVVPLHIFTEQRRNEGLGKSAAKDADKKIEEKEKTKEREVDDGKGEKRKDGDEKNQGKDKDRQKEKKEKIGEKDEHKRKKQHKPRDGGKKDQIDNPNIKQLAPEKGNGTSAGSNETAKKRKDFEMNGFLHDKDARPNKFSRPAPTSDLPVENGRTLLHVATPDSSIKPGVISNKAERVLGIKDQKINGTAEARPSSADLGHPISVDAREKAEAPPKPPHPDAKHLNQIYSVPKMEEWPESDDQEWLFSGDHLRPKPKTEIEAVETPHVWAGALRIDSEDVIALPYVIPY</sequence>
<feature type="compositionally biased region" description="Polar residues" evidence="1">
    <location>
        <begin position="139"/>
        <end position="155"/>
    </location>
</feature>
<feature type="compositionally biased region" description="Basic and acidic residues" evidence="1">
    <location>
        <begin position="254"/>
        <end position="265"/>
    </location>
</feature>
<feature type="compositionally biased region" description="Basic and acidic residues" evidence="1">
    <location>
        <begin position="435"/>
        <end position="450"/>
    </location>
</feature>
<keyword evidence="3" id="KW-1185">Reference proteome</keyword>
<feature type="region of interest" description="Disordered" evidence="1">
    <location>
        <begin position="1"/>
        <end position="109"/>
    </location>
</feature>
<protein>
    <submittedName>
        <fullName evidence="2">Myb-like protein X</fullName>
    </submittedName>
</protein>
<reference evidence="2" key="1">
    <citation type="journal article" date="2017" name="Gigascience">
        <title>The genome draft of coconut (Cocos nucifera).</title>
        <authorList>
            <person name="Xiao Y."/>
            <person name="Xu P."/>
            <person name="Fan H."/>
            <person name="Baudouin L."/>
            <person name="Xia W."/>
            <person name="Bocs S."/>
            <person name="Xu J."/>
            <person name="Li Q."/>
            <person name="Guo A."/>
            <person name="Zhou L."/>
            <person name="Li J."/>
            <person name="Wu Y."/>
            <person name="Ma Z."/>
            <person name="Armero A."/>
            <person name="Issali A.E."/>
            <person name="Liu N."/>
            <person name="Peng M."/>
            <person name="Yang Y."/>
        </authorList>
    </citation>
    <scope>NUCLEOTIDE SEQUENCE</scope>
    <source>
        <tissue evidence="2">Spear leaf of Hainan Tall coconut</tissue>
    </source>
</reference>
<dbReference type="OrthoDB" id="1913135at2759"/>
<feature type="compositionally biased region" description="Basic residues" evidence="1">
    <location>
        <begin position="59"/>
        <end position="80"/>
    </location>
</feature>
<feature type="compositionally biased region" description="Pro residues" evidence="1">
    <location>
        <begin position="1"/>
        <end position="11"/>
    </location>
</feature>
<feature type="compositionally biased region" description="Basic and acidic residues" evidence="1">
    <location>
        <begin position="12"/>
        <end position="28"/>
    </location>
</feature>
<feature type="region of interest" description="Disordered" evidence="1">
    <location>
        <begin position="252"/>
        <end position="466"/>
    </location>
</feature>
<feature type="region of interest" description="Disordered" evidence="1">
    <location>
        <begin position="138"/>
        <end position="228"/>
    </location>
</feature>
<name>A0A8K0HYY2_COCNU</name>